<dbReference type="Pfam" id="PF04961">
    <property type="entry name" value="FTCD_C"/>
    <property type="match status" value="1"/>
</dbReference>
<dbReference type="InterPro" id="IPR007044">
    <property type="entry name" value="Cyclodeamin/CycHdrlase"/>
</dbReference>
<sequence>MIIKNHTIKQFLDDLASEKPTPGGGAAAAMAGAIGAALVGKVTRLTKENPEVLKIAEKADKLRSELLELSDKDCQAYNEVVKAYRLPKESQSRQEKIQEDLKNAAEVPMETAKKSLEVLKLASFVAVSGNQNAVSDARCAIELATGAIYGALENVRINLSLIKDEKFVEKFKEEIEKILSCF</sequence>
<dbReference type="EMBL" id="PFEK01000057">
    <property type="protein sequence ID" value="PJE67346.1"/>
    <property type="molecule type" value="Genomic_DNA"/>
</dbReference>
<dbReference type="Gene3D" id="1.20.120.680">
    <property type="entry name" value="Formiminotetrahydrofolate cyclodeaminase monomer, up-and-down helical bundle"/>
    <property type="match status" value="1"/>
</dbReference>
<accession>A0A2M8L367</accession>
<gene>
    <name evidence="2" type="ORF">COU95_02965</name>
</gene>
<protein>
    <recommendedName>
        <fullName evidence="1">Cyclodeaminase/cyclohydrolase domain-containing protein</fullName>
    </recommendedName>
</protein>
<proteinExistence type="predicted"/>
<organism evidence="2 3">
    <name type="scientific">Candidatus Shapirobacteria bacterium CG10_big_fil_rev_8_21_14_0_10_40_9</name>
    <dbReference type="NCBI Taxonomy" id="1974888"/>
    <lineage>
        <taxon>Bacteria</taxon>
        <taxon>Candidatus Shapironibacteriota</taxon>
    </lineage>
</organism>
<evidence type="ECO:0000313" key="2">
    <source>
        <dbReference type="EMBL" id="PJE67346.1"/>
    </source>
</evidence>
<dbReference type="SUPFAM" id="SSF101262">
    <property type="entry name" value="Methenyltetrahydrofolate cyclohydrolase-like"/>
    <property type="match status" value="1"/>
</dbReference>
<dbReference type="AlphaFoldDB" id="A0A2M8L367"/>
<comment type="caution">
    <text evidence="2">The sequence shown here is derived from an EMBL/GenBank/DDBJ whole genome shotgun (WGS) entry which is preliminary data.</text>
</comment>
<dbReference type="GO" id="GO:0003824">
    <property type="term" value="F:catalytic activity"/>
    <property type="evidence" value="ECO:0007669"/>
    <property type="project" value="InterPro"/>
</dbReference>
<evidence type="ECO:0000313" key="3">
    <source>
        <dbReference type="Proteomes" id="UP000231474"/>
    </source>
</evidence>
<evidence type="ECO:0000259" key="1">
    <source>
        <dbReference type="Pfam" id="PF04961"/>
    </source>
</evidence>
<dbReference type="Proteomes" id="UP000231474">
    <property type="component" value="Unassembled WGS sequence"/>
</dbReference>
<reference evidence="3" key="1">
    <citation type="submission" date="2017-09" db="EMBL/GenBank/DDBJ databases">
        <title>Depth-based differentiation of microbial function through sediment-hosted aquifers and enrichment of novel symbionts in the deep terrestrial subsurface.</title>
        <authorList>
            <person name="Probst A.J."/>
            <person name="Ladd B."/>
            <person name="Jarett J.K."/>
            <person name="Geller-Mcgrath D.E."/>
            <person name="Sieber C.M.K."/>
            <person name="Emerson J.B."/>
            <person name="Anantharaman K."/>
            <person name="Thomas B.C."/>
            <person name="Malmstrom R."/>
            <person name="Stieglmeier M."/>
            <person name="Klingl A."/>
            <person name="Woyke T."/>
            <person name="Ryan C.M."/>
            <person name="Banfield J.F."/>
        </authorList>
    </citation>
    <scope>NUCLEOTIDE SEQUENCE [LARGE SCALE GENOMIC DNA]</scope>
</reference>
<feature type="domain" description="Cyclodeaminase/cyclohydrolase" evidence="1">
    <location>
        <begin position="7"/>
        <end position="176"/>
    </location>
</feature>
<name>A0A2M8L367_9BACT</name>
<dbReference type="InterPro" id="IPR036178">
    <property type="entry name" value="Formintransfe-cycloase-like_sf"/>
</dbReference>